<feature type="transmembrane region" description="Helical" evidence="1">
    <location>
        <begin position="54"/>
        <end position="71"/>
    </location>
</feature>
<sequence length="85" mass="9687">MQPDSSGSGFWEKLQLAIVISWGQWVTGLQNHLMAQNAIANALYYNPLLALEKLHALGVATEIFNLWFVMLQQVRKSGQRANFRR</sequence>
<reference evidence="2" key="1">
    <citation type="journal article" date="2018" name="DNA Res.">
        <title>Multiple hybrid de novo genome assembly of finger millet, an orphan allotetraploid crop.</title>
        <authorList>
            <person name="Hatakeyama M."/>
            <person name="Aluri S."/>
            <person name="Balachadran M.T."/>
            <person name="Sivarajan S.R."/>
            <person name="Patrignani A."/>
            <person name="Gruter S."/>
            <person name="Poveda L."/>
            <person name="Shimizu-Inatsugi R."/>
            <person name="Baeten J."/>
            <person name="Francoijs K.J."/>
            <person name="Nataraja K.N."/>
            <person name="Reddy Y.A.N."/>
            <person name="Phadnis S."/>
            <person name="Ravikumar R.L."/>
            <person name="Schlapbach R."/>
            <person name="Sreeman S.M."/>
            <person name="Shimizu K.K."/>
        </authorList>
    </citation>
    <scope>NUCLEOTIDE SEQUENCE</scope>
</reference>
<evidence type="ECO:0000256" key="1">
    <source>
        <dbReference type="SAM" id="Phobius"/>
    </source>
</evidence>
<dbReference type="EMBL" id="BQKI01000020">
    <property type="protein sequence ID" value="GJN11877.1"/>
    <property type="molecule type" value="Genomic_DNA"/>
</dbReference>
<accession>A0AAV5DP26</accession>
<reference evidence="2" key="2">
    <citation type="submission" date="2021-12" db="EMBL/GenBank/DDBJ databases">
        <title>Resequencing data analysis of finger millet.</title>
        <authorList>
            <person name="Hatakeyama M."/>
            <person name="Aluri S."/>
            <person name="Balachadran M.T."/>
            <person name="Sivarajan S.R."/>
            <person name="Poveda L."/>
            <person name="Shimizu-Inatsugi R."/>
            <person name="Schlapbach R."/>
            <person name="Sreeman S.M."/>
            <person name="Shimizu K.K."/>
        </authorList>
    </citation>
    <scope>NUCLEOTIDE SEQUENCE</scope>
</reference>
<dbReference type="AlphaFoldDB" id="A0AAV5DP26"/>
<evidence type="ECO:0000313" key="3">
    <source>
        <dbReference type="Proteomes" id="UP001054889"/>
    </source>
</evidence>
<keyword evidence="3" id="KW-1185">Reference proteome</keyword>
<comment type="caution">
    <text evidence="2">The sequence shown here is derived from an EMBL/GenBank/DDBJ whole genome shotgun (WGS) entry which is preliminary data.</text>
</comment>
<protein>
    <submittedName>
        <fullName evidence="2">Uncharacterized protein</fullName>
    </submittedName>
</protein>
<proteinExistence type="predicted"/>
<organism evidence="2 3">
    <name type="scientific">Eleusine coracana subsp. coracana</name>
    <dbReference type="NCBI Taxonomy" id="191504"/>
    <lineage>
        <taxon>Eukaryota</taxon>
        <taxon>Viridiplantae</taxon>
        <taxon>Streptophyta</taxon>
        <taxon>Embryophyta</taxon>
        <taxon>Tracheophyta</taxon>
        <taxon>Spermatophyta</taxon>
        <taxon>Magnoliopsida</taxon>
        <taxon>Liliopsida</taxon>
        <taxon>Poales</taxon>
        <taxon>Poaceae</taxon>
        <taxon>PACMAD clade</taxon>
        <taxon>Chloridoideae</taxon>
        <taxon>Cynodonteae</taxon>
        <taxon>Eleusininae</taxon>
        <taxon>Eleusine</taxon>
    </lineage>
</organism>
<name>A0AAV5DP26_ELECO</name>
<keyword evidence="1" id="KW-0472">Membrane</keyword>
<keyword evidence="1" id="KW-1133">Transmembrane helix</keyword>
<gene>
    <name evidence="2" type="primary">ga30112</name>
    <name evidence="2" type="ORF">PR202_ga30112</name>
</gene>
<dbReference type="Proteomes" id="UP001054889">
    <property type="component" value="Unassembled WGS sequence"/>
</dbReference>
<evidence type="ECO:0000313" key="2">
    <source>
        <dbReference type="EMBL" id="GJN11877.1"/>
    </source>
</evidence>
<keyword evidence="1" id="KW-0812">Transmembrane</keyword>